<evidence type="ECO:0000256" key="1">
    <source>
        <dbReference type="SAM" id="SignalP"/>
    </source>
</evidence>
<reference evidence="2" key="1">
    <citation type="submission" date="2016-12" db="EMBL/GenBank/DDBJ databases">
        <title>The genomes of Aspergillus section Nigri reveals drivers in fungal speciation.</title>
        <authorList>
            <consortium name="DOE Joint Genome Institute"/>
            <person name="Vesth T.C."/>
            <person name="Nybo J."/>
            <person name="Theobald S."/>
            <person name="Brandl J."/>
            <person name="Frisvad J.C."/>
            <person name="Nielsen K.F."/>
            <person name="Lyhne E.K."/>
            <person name="Kogle M.E."/>
            <person name="Kuo A."/>
            <person name="Riley R."/>
            <person name="Clum A."/>
            <person name="Nolan M."/>
            <person name="Lipzen A."/>
            <person name="Salamov A."/>
            <person name="Henrissat B."/>
            <person name="Wiebenga A."/>
            <person name="De Vries R.P."/>
            <person name="Grigoriev I.V."/>
            <person name="Mortensen U.H."/>
            <person name="Andersen M.R."/>
            <person name="Baker S.E."/>
        </authorList>
    </citation>
    <scope>NUCLEOTIDE SEQUENCE [LARGE SCALE GENOMIC DNA]</scope>
    <source>
        <strain evidence="2">CBS 115656</strain>
    </source>
</reference>
<dbReference type="RefSeq" id="XP_025483566.1">
    <property type="nucleotide sequence ID" value="XM_025628671.1"/>
</dbReference>
<keyword evidence="1" id="KW-0732">Signal</keyword>
<evidence type="ECO:0000313" key="2">
    <source>
        <dbReference type="EMBL" id="PYH38088.1"/>
    </source>
</evidence>
<dbReference type="OrthoDB" id="3641682at2759"/>
<protein>
    <recommendedName>
        <fullName evidence="4">SCP domain-containing protein</fullName>
    </recommendedName>
</protein>
<proteinExistence type="predicted"/>
<feature type="chain" id="PRO_5016440394" description="SCP domain-containing protein" evidence="1">
    <location>
        <begin position="17"/>
        <end position="326"/>
    </location>
</feature>
<evidence type="ECO:0000313" key="3">
    <source>
        <dbReference type="Proteomes" id="UP000247647"/>
    </source>
</evidence>
<dbReference type="EMBL" id="KZ821448">
    <property type="protein sequence ID" value="PYH38088.1"/>
    <property type="molecule type" value="Genomic_DNA"/>
</dbReference>
<feature type="signal peptide" evidence="1">
    <location>
        <begin position="1"/>
        <end position="16"/>
    </location>
</feature>
<evidence type="ECO:0008006" key="4">
    <source>
        <dbReference type="Google" id="ProtNLM"/>
    </source>
</evidence>
<dbReference type="GeneID" id="37131127"/>
<dbReference type="Proteomes" id="UP000247647">
    <property type="component" value="Unassembled WGS sequence"/>
</dbReference>
<organism evidence="2 3">
    <name type="scientific">Aspergillus neoniger (strain CBS 115656)</name>
    <dbReference type="NCBI Taxonomy" id="1448310"/>
    <lineage>
        <taxon>Eukaryota</taxon>
        <taxon>Fungi</taxon>
        <taxon>Dikarya</taxon>
        <taxon>Ascomycota</taxon>
        <taxon>Pezizomycotina</taxon>
        <taxon>Eurotiomycetes</taxon>
        <taxon>Eurotiomycetidae</taxon>
        <taxon>Eurotiales</taxon>
        <taxon>Aspergillaceae</taxon>
        <taxon>Aspergillus</taxon>
        <taxon>Aspergillus subgen. Circumdati</taxon>
    </lineage>
</organism>
<name>A0A318ZCS6_ASPNB</name>
<sequence length="326" mass="35576">MRVFKLLWLLAAAALAAPSSQSEEDISYFRVTLQQHKTNSEKEILVIDTSTSDILASACSLALDTGAFADFSIVADVGLNGNGSIIAGPMYNEYDSLLVCDDVPVSSMVQLSRIGKNGRPACFSEPDKLHLRPVAESTHIMDTLPMPFSQENLTQPAHEDELEQRQISPCSMWYPATELVGDGDPHQNYYHKQLSENLDWGDLDECAVSASSSKSYTIGWTATANVGQWISGGFAVEENWETGSAYGCTGHAHETICLWYKIAHIAYTVRNGQFNQCTGFNPNDDDSFVMTSPNEGNKGGKDYCVTGHCRSQGQGYWSDYAPAGGP</sequence>
<dbReference type="AlphaFoldDB" id="A0A318ZCS6"/>
<accession>A0A318ZCS6</accession>
<gene>
    <name evidence="2" type="ORF">BO87DRAFT_455670</name>
</gene>
<keyword evidence="3" id="KW-1185">Reference proteome</keyword>